<dbReference type="PANTHER" id="PTHR37315">
    <property type="entry name" value="UPF0311 PROTEIN BLR7842"/>
    <property type="match status" value="1"/>
</dbReference>
<name>A0ABS1V1Q9_9PROT</name>
<dbReference type="Pfam" id="PF11578">
    <property type="entry name" value="DUF3237"/>
    <property type="match status" value="1"/>
</dbReference>
<evidence type="ECO:0000256" key="1">
    <source>
        <dbReference type="HAMAP-Rule" id="MF_00775"/>
    </source>
</evidence>
<keyword evidence="3" id="KW-1185">Reference proteome</keyword>
<protein>
    <recommendedName>
        <fullName evidence="1">UPF0311 protein JMJ55_09835</fullName>
    </recommendedName>
</protein>
<dbReference type="InterPro" id="IPR020915">
    <property type="entry name" value="UPF0311"/>
</dbReference>
<dbReference type="HAMAP" id="MF_00775">
    <property type="entry name" value="UPF0311"/>
    <property type="match status" value="1"/>
</dbReference>
<dbReference type="RefSeq" id="WP_202825354.1">
    <property type="nucleotide sequence ID" value="NZ_JAEUXJ010000003.1"/>
</dbReference>
<dbReference type="EMBL" id="JAEUXJ010000003">
    <property type="protein sequence ID" value="MBL6455623.1"/>
    <property type="molecule type" value="Genomic_DNA"/>
</dbReference>
<comment type="caution">
    <text evidence="2">The sequence shown here is derived from an EMBL/GenBank/DDBJ whole genome shotgun (WGS) entry which is preliminary data.</text>
</comment>
<organism evidence="2 3">
    <name type="scientific">Belnapia mucosa</name>
    <dbReference type="NCBI Taxonomy" id="2804532"/>
    <lineage>
        <taxon>Bacteria</taxon>
        <taxon>Pseudomonadati</taxon>
        <taxon>Pseudomonadota</taxon>
        <taxon>Alphaproteobacteria</taxon>
        <taxon>Acetobacterales</taxon>
        <taxon>Roseomonadaceae</taxon>
        <taxon>Belnapia</taxon>
    </lineage>
</organism>
<sequence>MQPSLDFVAQAEFSVAAPIILGPGPQGERRVVPILGGRVEGPRLSGEVLPGGTDHQLVRADGVTEIVARYTLRLTDGGLVHVVNSGLRHAAPEDMARLLRGESVPPERVYFRTTPVFETAAPAHAWLHRQVFLGYGERRPSAVLIRIYAA</sequence>
<reference evidence="2 3" key="1">
    <citation type="submission" date="2021-01" db="EMBL/GenBank/DDBJ databases">
        <title>Belnapia mucosa sp. nov. and Belnapia arida sp. nov., isolated from the Tabernas Desert (Almeria, Spain).</title>
        <authorList>
            <person name="Molina-Menor E."/>
            <person name="Vidal-Verdu A."/>
            <person name="Calonge A."/>
            <person name="Satari L."/>
            <person name="Pereto Magraner J."/>
            <person name="Porcar Miralles M."/>
        </authorList>
    </citation>
    <scope>NUCLEOTIDE SEQUENCE [LARGE SCALE GENOMIC DNA]</scope>
    <source>
        <strain evidence="2 3">T6</strain>
    </source>
</reference>
<evidence type="ECO:0000313" key="2">
    <source>
        <dbReference type="EMBL" id="MBL6455623.1"/>
    </source>
</evidence>
<accession>A0ABS1V1Q9</accession>
<dbReference type="PANTHER" id="PTHR37315:SF1">
    <property type="entry name" value="UPF0311 PROTEIN BLR7842"/>
    <property type="match status" value="1"/>
</dbReference>
<proteinExistence type="inferred from homology"/>
<comment type="similarity">
    <text evidence="1">Belongs to the UPF0311 family.</text>
</comment>
<evidence type="ECO:0000313" key="3">
    <source>
        <dbReference type="Proteomes" id="UP000606490"/>
    </source>
</evidence>
<gene>
    <name evidence="2" type="ORF">JMJ55_09835</name>
</gene>
<dbReference type="Gene3D" id="2.40.160.20">
    <property type="match status" value="1"/>
</dbReference>
<dbReference type="Proteomes" id="UP000606490">
    <property type="component" value="Unassembled WGS sequence"/>
</dbReference>